<dbReference type="GO" id="GO:0000056">
    <property type="term" value="P:ribosomal small subunit export from nucleus"/>
    <property type="evidence" value="ECO:0007669"/>
    <property type="project" value="InterPro"/>
</dbReference>
<evidence type="ECO:0000256" key="9">
    <source>
        <dbReference type="SAM" id="MobiDB-lite"/>
    </source>
</evidence>
<dbReference type="SUPFAM" id="SSF117289">
    <property type="entry name" value="Nucleoporin domain"/>
    <property type="match status" value="1"/>
</dbReference>
<organism evidence="10 11">
    <name type="scientific">Mortierella alpina</name>
    <name type="common">Oleaginous fungus</name>
    <name type="synonym">Mortierella renispora</name>
    <dbReference type="NCBI Taxonomy" id="64518"/>
    <lineage>
        <taxon>Eukaryota</taxon>
        <taxon>Fungi</taxon>
        <taxon>Fungi incertae sedis</taxon>
        <taxon>Mucoromycota</taxon>
        <taxon>Mortierellomycotina</taxon>
        <taxon>Mortierellomycetes</taxon>
        <taxon>Mortierellales</taxon>
        <taxon>Mortierellaceae</taxon>
        <taxon>Mortierella</taxon>
    </lineage>
</organism>
<dbReference type="Proteomes" id="UP000717515">
    <property type="component" value="Unassembled WGS sequence"/>
</dbReference>
<evidence type="ECO:0000256" key="1">
    <source>
        <dbReference type="ARBA" id="ARBA00004567"/>
    </source>
</evidence>
<comment type="caution">
    <text evidence="10">The sequence shown here is derived from an EMBL/GenBank/DDBJ whole genome shotgun (WGS) entry which is preliminary data.</text>
</comment>
<dbReference type="GO" id="GO:0005643">
    <property type="term" value="C:nuclear pore"/>
    <property type="evidence" value="ECO:0007669"/>
    <property type="project" value="UniProtKB-SubCell"/>
</dbReference>
<evidence type="ECO:0000256" key="7">
    <source>
        <dbReference type="ARBA" id="ARBA00023242"/>
    </source>
</evidence>
<keyword evidence="8" id="KW-0175">Coiled coil</keyword>
<evidence type="ECO:0000256" key="3">
    <source>
        <dbReference type="ARBA" id="ARBA00022816"/>
    </source>
</evidence>
<dbReference type="GO" id="GO:0006606">
    <property type="term" value="P:protein import into nucleus"/>
    <property type="evidence" value="ECO:0007669"/>
    <property type="project" value="TreeGrafter"/>
</dbReference>
<keyword evidence="4" id="KW-0653">Protein transport</keyword>
<dbReference type="Pfam" id="PF10168">
    <property type="entry name" value="Nup88"/>
    <property type="match status" value="2"/>
</dbReference>
<comment type="subcellular location">
    <subcellularLocation>
        <location evidence="1">Nucleus</location>
        <location evidence="1">Nuclear pore complex</location>
    </subcellularLocation>
</comment>
<keyword evidence="7" id="KW-0539">Nucleus</keyword>
<dbReference type="InterPro" id="IPR019321">
    <property type="entry name" value="Nucleoporin_Nup88"/>
</dbReference>
<feature type="compositionally biased region" description="Low complexity" evidence="9">
    <location>
        <begin position="830"/>
        <end position="848"/>
    </location>
</feature>
<dbReference type="EMBL" id="JAIFTL010000008">
    <property type="protein sequence ID" value="KAG9327154.1"/>
    <property type="molecule type" value="Genomic_DNA"/>
</dbReference>
<keyword evidence="3" id="KW-0509">mRNA transport</keyword>
<evidence type="ECO:0000256" key="8">
    <source>
        <dbReference type="SAM" id="Coils"/>
    </source>
</evidence>
<keyword evidence="5" id="KW-0811">Translocation</keyword>
<evidence type="ECO:0000313" key="11">
    <source>
        <dbReference type="Proteomes" id="UP000717515"/>
    </source>
</evidence>
<dbReference type="AlphaFoldDB" id="A0A9P8IEB3"/>
<evidence type="ECO:0008006" key="12">
    <source>
        <dbReference type="Google" id="ProtNLM"/>
    </source>
</evidence>
<protein>
    <recommendedName>
        <fullName evidence="12">Nucleoporin Nup82</fullName>
    </recommendedName>
</protein>
<reference evidence="10" key="1">
    <citation type="submission" date="2021-07" db="EMBL/GenBank/DDBJ databases">
        <title>Draft genome of Mortierella alpina, strain LL118, isolated from an aspen leaf litter sample.</title>
        <authorList>
            <person name="Yang S."/>
            <person name="Vinatzer B.A."/>
        </authorList>
    </citation>
    <scope>NUCLEOTIDE SEQUENCE</scope>
    <source>
        <strain evidence="10">LL118</strain>
    </source>
</reference>
<evidence type="ECO:0000256" key="2">
    <source>
        <dbReference type="ARBA" id="ARBA00022448"/>
    </source>
</evidence>
<sequence>MYGTSPIPAPSSPDVSARRQQLTWLNQLPAHSIFELDEDEYLTWKQLNNKPAHSVPTKPAGTSLFPASNTGGSASVHKESFGLDELKDEYQRSYQGLSCMAVHGQDMYVAVGRQVRYASLADLKKGVETQGRESASEYIDSKQHKVLRIQHVDFDIRRLVINQEGKLLAIVGDEKIVIAALPKSIKQDPKAISCKSFILGEFYHINKGPAKIVKVLWHPLSKGFTHVLVMTQDGMLRMYDVATDVDEPEQVFNFGEEGHTSSTYGLDIDDTASFCFGSKYSEWGQLAVYSVTQTGDVRVICPVLPGKSLLDISNLEEMRESLEGNSMGPAAAGKEWLQQLLDSAEPHPFTDEVVIVQSPALKQAIPTRQGPFLYQPAPIELEDDDDRVYDIVCLDTEAVEVTAIAYSSGKVDVCIAVERPKPRWDLPRKLKNDGSYAAAESIAADDLPVISVYETVDLGILSIFGTATAAGPGSYGFLERRLSIPNHPVLVVDSMYGDTFYVYHETGAHCISVRPWLDKLTDIYEDARQGVVDQTRLSERIGQFYQSKVQSSVGCIVKTRPTKSSAPAPIIGLSVVTDAYLDYSLLLLTSSLQLVGLEMVVRPKTVATSSILPTLQAGPSSAQNGASEYKNSLTEPRFNELGFKLLSGIPLEPKVVLPPGVSSAKIIVNEENLEFLGTTVRSMRESLREVYTTCDVTHQRVVCQENEYARQKDKVNRAYEHCTKVLDVKTQQLVDRQDAQAIRQKKLMARADVLLRKLMESQEPELSPAEKAWVQDVAKGEKVVKQFDERKHKVQTQYEILKRRLQEMQGSLHAGSGTDEARRLELSGYGLSSSTSSASASSDLRSPLTQRQQKPPVKRYGTGQIRAVEDALGAESQLLDTTMKMIMDVSSRLGVLDISSSSPL</sequence>
<proteinExistence type="predicted"/>
<dbReference type="PANTHER" id="PTHR13257:SF0">
    <property type="entry name" value="NUCLEAR PORE COMPLEX PROTEIN NUP88"/>
    <property type="match status" value="1"/>
</dbReference>
<gene>
    <name evidence="10" type="ORF">KVV02_000870</name>
</gene>
<dbReference type="GO" id="GO:0017056">
    <property type="term" value="F:structural constituent of nuclear pore"/>
    <property type="evidence" value="ECO:0007669"/>
    <property type="project" value="InterPro"/>
</dbReference>
<dbReference type="PANTHER" id="PTHR13257">
    <property type="entry name" value="NUCLEOPORIN NUP84-RELATED"/>
    <property type="match status" value="1"/>
</dbReference>
<evidence type="ECO:0000313" key="10">
    <source>
        <dbReference type="EMBL" id="KAG9327154.1"/>
    </source>
</evidence>
<dbReference type="GO" id="GO:0006406">
    <property type="term" value="P:mRNA export from nucleus"/>
    <property type="evidence" value="ECO:0007669"/>
    <property type="project" value="TreeGrafter"/>
</dbReference>
<keyword evidence="2" id="KW-0813">Transport</keyword>
<evidence type="ECO:0000256" key="6">
    <source>
        <dbReference type="ARBA" id="ARBA00023132"/>
    </source>
</evidence>
<feature type="region of interest" description="Disordered" evidence="9">
    <location>
        <begin position="830"/>
        <end position="862"/>
    </location>
</feature>
<evidence type="ECO:0000256" key="5">
    <source>
        <dbReference type="ARBA" id="ARBA00023010"/>
    </source>
</evidence>
<dbReference type="GO" id="GO:0000055">
    <property type="term" value="P:ribosomal large subunit export from nucleus"/>
    <property type="evidence" value="ECO:0007669"/>
    <property type="project" value="InterPro"/>
</dbReference>
<name>A0A9P8IEB3_MORAP</name>
<keyword evidence="6" id="KW-0906">Nuclear pore complex</keyword>
<accession>A0A9P8IEB3</accession>
<evidence type="ECO:0000256" key="4">
    <source>
        <dbReference type="ARBA" id="ARBA00022927"/>
    </source>
</evidence>
<feature type="coiled-coil region" evidence="8">
    <location>
        <begin position="784"/>
        <end position="811"/>
    </location>
</feature>
<dbReference type="InterPro" id="IPR037700">
    <property type="entry name" value="NUP88/NUP82"/>
</dbReference>